<dbReference type="OrthoDB" id="1223508at2759"/>
<protein>
    <submittedName>
        <fullName evidence="1">Uncharacterized protein</fullName>
    </submittedName>
</protein>
<keyword evidence="2" id="KW-1185">Reference proteome</keyword>
<dbReference type="EMBL" id="JACXVP010000002">
    <property type="protein sequence ID" value="KAG5625374.1"/>
    <property type="molecule type" value="Genomic_DNA"/>
</dbReference>
<dbReference type="Gene3D" id="3.30.200.20">
    <property type="entry name" value="Phosphorylase Kinase, domain 1"/>
    <property type="match status" value="1"/>
</dbReference>
<evidence type="ECO:0000313" key="2">
    <source>
        <dbReference type="Proteomes" id="UP000824120"/>
    </source>
</evidence>
<dbReference type="AlphaFoldDB" id="A0A9J6AL64"/>
<accession>A0A9J6AL64</accession>
<proteinExistence type="predicted"/>
<organism evidence="1 2">
    <name type="scientific">Solanum commersonii</name>
    <name type="common">Commerson's wild potato</name>
    <name type="synonym">Commerson's nightshade</name>
    <dbReference type="NCBI Taxonomy" id="4109"/>
    <lineage>
        <taxon>Eukaryota</taxon>
        <taxon>Viridiplantae</taxon>
        <taxon>Streptophyta</taxon>
        <taxon>Embryophyta</taxon>
        <taxon>Tracheophyta</taxon>
        <taxon>Spermatophyta</taxon>
        <taxon>Magnoliopsida</taxon>
        <taxon>eudicotyledons</taxon>
        <taxon>Gunneridae</taxon>
        <taxon>Pentapetalae</taxon>
        <taxon>asterids</taxon>
        <taxon>lamiids</taxon>
        <taxon>Solanales</taxon>
        <taxon>Solanaceae</taxon>
        <taxon>Solanoideae</taxon>
        <taxon>Solaneae</taxon>
        <taxon>Solanum</taxon>
    </lineage>
</organism>
<reference evidence="1 2" key="1">
    <citation type="submission" date="2020-09" db="EMBL/GenBank/DDBJ databases">
        <title>De no assembly of potato wild relative species, Solanum commersonii.</title>
        <authorList>
            <person name="Cho K."/>
        </authorList>
    </citation>
    <scope>NUCLEOTIDE SEQUENCE [LARGE SCALE GENOMIC DNA]</scope>
    <source>
        <strain evidence="1">LZ3.2</strain>
        <tissue evidence="1">Leaf</tissue>
    </source>
</reference>
<name>A0A9J6AL64_SOLCO</name>
<evidence type="ECO:0000313" key="1">
    <source>
        <dbReference type="EMBL" id="KAG5625374.1"/>
    </source>
</evidence>
<sequence length="169" mass="19527">MYANISLTHGFRGCCCVYQKCPVKDDLIKLRSKEECPVKDDLLDPKSNEECPVENDLLEFTSEELSQFTSQFSPENLIGVTDLGKLYRGKLPIASDQCKVTKDVTVKILVEDERNYCVRMPTDDSVLGKVLAYYERNYGTHRHDDELPRLEVCVYFVAVYPYPLFLYIY</sequence>
<gene>
    <name evidence="1" type="ORF">H5410_010592</name>
</gene>
<dbReference type="Proteomes" id="UP000824120">
    <property type="component" value="Chromosome 2"/>
</dbReference>
<comment type="caution">
    <text evidence="1">The sequence shown here is derived from an EMBL/GenBank/DDBJ whole genome shotgun (WGS) entry which is preliminary data.</text>
</comment>